<accession>A0ABD4XVM0</accession>
<protein>
    <submittedName>
        <fullName evidence="1">Uncharacterized protein</fullName>
    </submittedName>
</protein>
<sequence length="98" mass="10892">MPDLHNTANPEIQNPFKPDEKIRLSELMGLIDEKNEAFVAADAASEHGTDPTGDLNRLLNQLTAAFTNETDKAIFTTEAIWRYIGEQDDIEISFAPGM</sequence>
<proteinExistence type="predicted"/>
<organism evidence="1 2">
    <name type="scientific">Stutzerimonas stutzeri</name>
    <name type="common">Pseudomonas stutzeri</name>
    <dbReference type="NCBI Taxonomy" id="316"/>
    <lineage>
        <taxon>Bacteria</taxon>
        <taxon>Pseudomonadati</taxon>
        <taxon>Pseudomonadota</taxon>
        <taxon>Gammaproteobacteria</taxon>
        <taxon>Pseudomonadales</taxon>
        <taxon>Pseudomonadaceae</taxon>
        <taxon>Stutzerimonas</taxon>
    </lineage>
</organism>
<gene>
    <name evidence="1" type="ORF">N5D09_02235</name>
</gene>
<dbReference type="RefSeq" id="WP_279648921.1">
    <property type="nucleotide sequence ID" value="NZ_JAOCDG010000003.1"/>
</dbReference>
<evidence type="ECO:0000313" key="2">
    <source>
        <dbReference type="Proteomes" id="UP001161139"/>
    </source>
</evidence>
<reference evidence="1" key="1">
    <citation type="submission" date="2022-09" db="EMBL/GenBank/DDBJ databases">
        <title>Intensive care unit water sources are persistently colonized with multi-drug resistant bacteria and are the site of extensive horizontal gene transfer of antibiotic resistance genes.</title>
        <authorList>
            <person name="Diorio-Toth L."/>
        </authorList>
    </citation>
    <scope>NUCLEOTIDE SEQUENCE</scope>
    <source>
        <strain evidence="1">GD03864</strain>
    </source>
</reference>
<comment type="caution">
    <text evidence="1">The sequence shown here is derived from an EMBL/GenBank/DDBJ whole genome shotgun (WGS) entry which is preliminary data.</text>
</comment>
<name>A0ABD4XVM0_STUST</name>
<dbReference type="AlphaFoldDB" id="A0ABD4XVM0"/>
<dbReference type="EMBL" id="JAOCDG010000003">
    <property type="protein sequence ID" value="MDH0686903.1"/>
    <property type="molecule type" value="Genomic_DNA"/>
</dbReference>
<evidence type="ECO:0000313" key="1">
    <source>
        <dbReference type="EMBL" id="MDH0686903.1"/>
    </source>
</evidence>
<dbReference type="Proteomes" id="UP001161139">
    <property type="component" value="Unassembled WGS sequence"/>
</dbReference>